<dbReference type="InterPro" id="IPR043129">
    <property type="entry name" value="ATPase_NBD"/>
</dbReference>
<dbReference type="PROSITE" id="PS00329">
    <property type="entry name" value="HSP70_2"/>
    <property type="match status" value="1"/>
</dbReference>
<evidence type="ECO:0000256" key="3">
    <source>
        <dbReference type="ARBA" id="ARBA00022840"/>
    </source>
</evidence>
<evidence type="ECO:0000313" key="4">
    <source>
        <dbReference type="EMBL" id="EDP97885.1"/>
    </source>
</evidence>
<accession>A9DIE7</accession>
<evidence type="ECO:0000256" key="2">
    <source>
        <dbReference type="ARBA" id="ARBA00022741"/>
    </source>
</evidence>
<keyword evidence="3" id="KW-0067">ATP-binding</keyword>
<protein>
    <submittedName>
        <fullName evidence="4">Chaperone protein DnaK (Heat-shock protein Hsp70)</fullName>
    </submittedName>
</protein>
<sequence length="496" mass="55744">MLVGIDLGTTKSVIGYWHEGKPRIVKTNGLYSMPSEVSFVNDTISVGKRSKEKEAVYVGGIKRHLGRKSSVKVSKDKSVHPQCIAALLLCQLKKMAIEDMKSIGLPGKIDGAIIAIPSHFDIHQRRATMEAAQIANLPVRRLINEATACALEYTTHNQIKDHLMVIDLGGGTLDISVIDVSQESQGDFFLLDVQNIEGDTNLGGLDFDEAIFNWIKEHKAKDVLNTKELTRQKTDEFKQKITKMKHDLSIHKKTTSHYPIGVLRDDLEIYEPLTLTREEFLEISKPLFDRILALIETSLKEIPENTSFQTLLVGRASRTYGLKSVIEEKINTKCLSNTDPETCVAKGAIIQAAILDGAIKNRDHHFVLEALQDHYGIELDKGIFHPFFQKGRTIPTQATHDFTTVADNQTSLEIKFYKGSSTTTKNNTYMDSVTIPNIRKAPKGTENIKIIFDMDANMELTIRAFDKKYRIKSKNGLSPEEIQSYKTFVNDQFFNA</sequence>
<dbReference type="EMBL" id="ABIB01000001">
    <property type="protein sequence ID" value="EDP97885.1"/>
    <property type="molecule type" value="Genomic_DNA"/>
</dbReference>
<dbReference type="Pfam" id="PF00012">
    <property type="entry name" value="HSP70"/>
    <property type="match status" value="1"/>
</dbReference>
<keyword evidence="2" id="KW-0547">Nucleotide-binding</keyword>
<dbReference type="FunFam" id="3.30.420.40:FF:000028">
    <property type="entry name" value="heat shock 70 kDa protein-like"/>
    <property type="match status" value="1"/>
</dbReference>
<dbReference type="GO" id="GO:0140662">
    <property type="term" value="F:ATP-dependent protein folding chaperone"/>
    <property type="evidence" value="ECO:0007669"/>
    <property type="project" value="InterPro"/>
</dbReference>
<evidence type="ECO:0000313" key="5">
    <source>
        <dbReference type="Proteomes" id="UP000002945"/>
    </source>
</evidence>
<dbReference type="InterPro" id="IPR029047">
    <property type="entry name" value="HSP70_peptide-bd_sf"/>
</dbReference>
<dbReference type="Gene3D" id="3.30.420.40">
    <property type="match status" value="2"/>
</dbReference>
<dbReference type="eggNOG" id="COG0443">
    <property type="taxonomic scope" value="Bacteria"/>
</dbReference>
<dbReference type="GO" id="GO:0005524">
    <property type="term" value="F:ATP binding"/>
    <property type="evidence" value="ECO:0007669"/>
    <property type="project" value="UniProtKB-KW"/>
</dbReference>
<dbReference type="PROSITE" id="PS00297">
    <property type="entry name" value="HSP70_1"/>
    <property type="match status" value="1"/>
</dbReference>
<dbReference type="Gene3D" id="2.60.34.10">
    <property type="entry name" value="Substrate Binding Domain Of DNAk, Chain A, domain 1"/>
    <property type="match status" value="1"/>
</dbReference>
<dbReference type="SUPFAM" id="SSF100920">
    <property type="entry name" value="Heat shock protein 70kD (HSP70), peptide-binding domain"/>
    <property type="match status" value="1"/>
</dbReference>
<dbReference type="PRINTS" id="PR00301">
    <property type="entry name" value="HEATSHOCK70"/>
</dbReference>
<dbReference type="PANTHER" id="PTHR19375">
    <property type="entry name" value="HEAT SHOCK PROTEIN 70KDA"/>
    <property type="match status" value="1"/>
</dbReference>
<dbReference type="SUPFAM" id="SSF53067">
    <property type="entry name" value="Actin-like ATPase domain"/>
    <property type="match status" value="2"/>
</dbReference>
<dbReference type="AlphaFoldDB" id="A9DIE7"/>
<dbReference type="InterPro" id="IPR013126">
    <property type="entry name" value="Hsp_70_fam"/>
</dbReference>
<dbReference type="Proteomes" id="UP000002945">
    <property type="component" value="Unassembled WGS sequence"/>
</dbReference>
<dbReference type="RefSeq" id="WP_007094899.1">
    <property type="nucleotide sequence ID" value="NZ_CP142125.1"/>
</dbReference>
<evidence type="ECO:0000256" key="1">
    <source>
        <dbReference type="ARBA" id="ARBA00007381"/>
    </source>
</evidence>
<name>A9DIE7_9FLAO</name>
<dbReference type="InterPro" id="IPR018181">
    <property type="entry name" value="Heat_shock_70_CS"/>
</dbReference>
<organism evidence="4 5">
    <name type="scientific">Kordia algicida OT-1</name>
    <dbReference type="NCBI Taxonomy" id="391587"/>
    <lineage>
        <taxon>Bacteria</taxon>
        <taxon>Pseudomonadati</taxon>
        <taxon>Bacteroidota</taxon>
        <taxon>Flavobacteriia</taxon>
        <taxon>Flavobacteriales</taxon>
        <taxon>Flavobacteriaceae</taxon>
        <taxon>Kordia</taxon>
    </lineage>
</organism>
<dbReference type="OrthoDB" id="9766019at2"/>
<keyword evidence="5" id="KW-1185">Reference proteome</keyword>
<dbReference type="HOGENOM" id="CLU_005965_0_0_10"/>
<comment type="caution">
    <text evidence="4">The sequence shown here is derived from an EMBL/GenBank/DDBJ whole genome shotgun (WGS) entry which is preliminary data.</text>
</comment>
<gene>
    <name evidence="4" type="ORF">KAOT1_11747</name>
</gene>
<dbReference type="STRING" id="391587.KAOT1_11747"/>
<proteinExistence type="inferred from homology"/>
<dbReference type="Gene3D" id="3.90.640.10">
    <property type="entry name" value="Actin, Chain A, domain 4"/>
    <property type="match status" value="1"/>
</dbReference>
<reference evidence="4 5" key="1">
    <citation type="journal article" date="2011" name="J. Bacteriol.">
        <title>Genome sequence of the algicidal bacterium Kordia algicida OT-1.</title>
        <authorList>
            <person name="Lee H.S."/>
            <person name="Kang S.G."/>
            <person name="Kwon K.K."/>
            <person name="Lee J.H."/>
            <person name="Kim S.J."/>
        </authorList>
    </citation>
    <scope>NUCLEOTIDE SEQUENCE [LARGE SCALE GENOMIC DNA]</scope>
    <source>
        <strain evidence="4 5">OT-1</strain>
    </source>
</reference>
<comment type="similarity">
    <text evidence="1">Belongs to the heat shock protein 70 family.</text>
</comment>